<dbReference type="OrthoDB" id="581105at2"/>
<feature type="region of interest" description="Disordered" evidence="1">
    <location>
        <begin position="1"/>
        <end position="22"/>
    </location>
</feature>
<dbReference type="KEGG" id="madi:A7U43_28165"/>
<protein>
    <submittedName>
        <fullName evidence="2">Uncharacterized protein</fullName>
    </submittedName>
</protein>
<evidence type="ECO:0000256" key="1">
    <source>
        <dbReference type="SAM" id="MobiDB-lite"/>
    </source>
</evidence>
<dbReference type="AlphaFoldDB" id="A0A172UWQ1"/>
<name>A0A172UWQ1_9MYCO</name>
<keyword evidence="2" id="KW-0614">Plasmid</keyword>
<evidence type="ECO:0000313" key="2">
    <source>
        <dbReference type="EMBL" id="ANE83398.1"/>
    </source>
</evidence>
<dbReference type="EMBL" id="CP015597">
    <property type="protein sequence ID" value="ANE83398.1"/>
    <property type="molecule type" value="Genomic_DNA"/>
</dbReference>
<proteinExistence type="predicted"/>
<dbReference type="RefSeq" id="WP_068004095.1">
    <property type="nucleotide sequence ID" value="NZ_CP015597.1"/>
</dbReference>
<keyword evidence="3" id="KW-1185">Reference proteome</keyword>
<feature type="compositionally biased region" description="Basic and acidic residues" evidence="1">
    <location>
        <begin position="1"/>
        <end position="10"/>
    </location>
</feature>
<organism evidence="2 3">
    <name type="scientific">Mycobacterium adipatum</name>
    <dbReference type="NCBI Taxonomy" id="1682113"/>
    <lineage>
        <taxon>Bacteria</taxon>
        <taxon>Bacillati</taxon>
        <taxon>Actinomycetota</taxon>
        <taxon>Actinomycetes</taxon>
        <taxon>Mycobacteriales</taxon>
        <taxon>Mycobacteriaceae</taxon>
        <taxon>Mycobacterium</taxon>
    </lineage>
</organism>
<feature type="region of interest" description="Disordered" evidence="1">
    <location>
        <begin position="556"/>
        <end position="580"/>
    </location>
</feature>
<dbReference type="Proteomes" id="UP000077143">
    <property type="component" value="Plasmid pMYC1"/>
</dbReference>
<accession>A0A172UWQ1</accession>
<gene>
    <name evidence="2" type="ORF">A7U43_28165</name>
</gene>
<sequence>MNEDPERDHAASAPDDDEHLDRTAVTNTVTEGIRSAMTGGPLSDVLNAGIRGAAHDALGAASIGAWASPANQLRGEKFDFGLSAAAQAAGDALTKAISGRAHDILGGSLSDIIGARDLTSPIDFMKDVRGPHLDLGLGAGARAAMDTFKQRTDDLMGRSALADIIGPGSFTSPLDHLKGIQGPDLGLGLGAGAQAAMDTFKQRTDDLIGRSALADIIGPGSFTSPLDHLKGIQGPDLGLGLGAGARVAIDAFGSRSSAFDVLARHGVDPLAGFRSSLDAGLSDRWGVDNLLGGHAAGITDQLRHAALGAYPSAFDDMMRRSQRSIHEFMYGTSRFLEPSAWMNDLFRPAESITEMMRSLWPLADRGMRAAQSALWDALRIVRMLERNDPKARDAVRDFLIEWLDFSYATWDLVCSATLVLMNVGSWLPDNLLAGTFDPCPRLRALTLKEHRAVSRLSTDPNLRFRGKPLLSLDQPVKVSDADSSVTVLRDLVPDRAAPDPADVDDTEIADPRIARLWWKFTDREREILREKSKPRVTWPAAAIACGGTAAEGDRLRRKARRLARADQTSEAPVRRTTEAS</sequence>
<evidence type="ECO:0000313" key="3">
    <source>
        <dbReference type="Proteomes" id="UP000077143"/>
    </source>
</evidence>
<reference evidence="2 3" key="1">
    <citation type="submission" date="2016-05" db="EMBL/GenBank/DDBJ databases">
        <title>Complete genome sequence of a phthalic acid esters degrading Mycobacterium sp. YC-RL4.</title>
        <authorList>
            <person name="Ren L."/>
            <person name="Fan S."/>
            <person name="Ruth N."/>
            <person name="Jia Y."/>
            <person name="Wang J."/>
            <person name="Qiao C."/>
        </authorList>
    </citation>
    <scope>NUCLEOTIDE SEQUENCE [LARGE SCALE GENOMIC DNA]</scope>
    <source>
        <strain evidence="2 3">YC-RL4</strain>
        <plasmid evidence="3">pmyc1</plasmid>
    </source>
</reference>
<geneLocation type="plasmid" evidence="3">
    <name>pmyc1</name>
</geneLocation>